<name>A0ABW4W0H7_9BACI</name>
<reference evidence="3" key="1">
    <citation type="journal article" date="2019" name="Int. J. Syst. Evol. Microbiol.">
        <title>The Global Catalogue of Microorganisms (GCM) 10K type strain sequencing project: providing services to taxonomists for standard genome sequencing and annotation.</title>
        <authorList>
            <consortium name="The Broad Institute Genomics Platform"/>
            <consortium name="The Broad Institute Genome Sequencing Center for Infectious Disease"/>
            <person name="Wu L."/>
            <person name="Ma J."/>
        </authorList>
    </citation>
    <scope>NUCLEOTIDE SEQUENCE [LARGE SCALE GENOMIC DNA]</scope>
    <source>
        <strain evidence="3">R28</strain>
    </source>
</reference>
<feature type="domain" description="Ribosomal protein eL8/eL30/eS12/Gadd45" evidence="1">
    <location>
        <begin position="8"/>
        <end position="92"/>
    </location>
</feature>
<evidence type="ECO:0000259" key="1">
    <source>
        <dbReference type="Pfam" id="PF01248"/>
    </source>
</evidence>
<evidence type="ECO:0000313" key="3">
    <source>
        <dbReference type="Proteomes" id="UP001597383"/>
    </source>
</evidence>
<gene>
    <name evidence="2" type="ORF">ACFSJF_07695</name>
</gene>
<comment type="caution">
    <text evidence="2">The sequence shown here is derived from an EMBL/GenBank/DDBJ whole genome shotgun (WGS) entry which is preliminary data.</text>
</comment>
<dbReference type="RefSeq" id="WP_377555734.1">
    <property type="nucleotide sequence ID" value="NZ_JBHUHQ010000013.1"/>
</dbReference>
<proteinExistence type="predicted"/>
<dbReference type="EMBL" id="JBHUHQ010000013">
    <property type="protein sequence ID" value="MFD2044143.1"/>
    <property type="molecule type" value="Genomic_DNA"/>
</dbReference>
<sequence>MKNKYLNMIGLAYRARKCSLGEETIVKDIQKNRAKLVLIANDIGPQTHKKLTNKCNTYDVPYIIVDDRETLSNAIGKSQRVAIAILDEGFAAKIKSLLG</sequence>
<dbReference type="InterPro" id="IPR029064">
    <property type="entry name" value="Ribosomal_eL30-like_sf"/>
</dbReference>
<dbReference type="Proteomes" id="UP001597383">
    <property type="component" value="Unassembled WGS sequence"/>
</dbReference>
<dbReference type="SUPFAM" id="SSF55315">
    <property type="entry name" value="L30e-like"/>
    <property type="match status" value="1"/>
</dbReference>
<dbReference type="Gene3D" id="3.30.1330.30">
    <property type="match status" value="1"/>
</dbReference>
<evidence type="ECO:0000313" key="2">
    <source>
        <dbReference type="EMBL" id="MFD2044143.1"/>
    </source>
</evidence>
<dbReference type="InterPro" id="IPR004038">
    <property type="entry name" value="Ribosomal_eL8/eL30/eS12/Gad45"/>
</dbReference>
<dbReference type="Pfam" id="PF01248">
    <property type="entry name" value="Ribosomal_L7Ae"/>
    <property type="match status" value="1"/>
</dbReference>
<keyword evidence="3" id="KW-1185">Reference proteome</keyword>
<accession>A0ABW4W0H7</accession>
<organism evidence="2 3">
    <name type="scientific">Ornithinibacillus salinisoli</name>
    <dbReference type="NCBI Taxonomy" id="1848459"/>
    <lineage>
        <taxon>Bacteria</taxon>
        <taxon>Bacillati</taxon>
        <taxon>Bacillota</taxon>
        <taxon>Bacilli</taxon>
        <taxon>Bacillales</taxon>
        <taxon>Bacillaceae</taxon>
        <taxon>Ornithinibacillus</taxon>
    </lineage>
</organism>
<dbReference type="GO" id="GO:0005840">
    <property type="term" value="C:ribosome"/>
    <property type="evidence" value="ECO:0007669"/>
    <property type="project" value="UniProtKB-KW"/>
</dbReference>
<protein>
    <submittedName>
        <fullName evidence="2">L7Ae/L30e/S12e/Gadd45 family ribosomal protein</fullName>
    </submittedName>
</protein>
<keyword evidence="2" id="KW-0687">Ribonucleoprotein</keyword>
<keyword evidence="2" id="KW-0689">Ribosomal protein</keyword>